<evidence type="ECO:0000256" key="8">
    <source>
        <dbReference type="ARBA" id="ARBA00023136"/>
    </source>
</evidence>
<keyword evidence="9 18" id="KW-0675">Receptor</keyword>
<dbReference type="Pfam" id="PF01094">
    <property type="entry name" value="ANF_receptor"/>
    <property type="match status" value="1"/>
</dbReference>
<evidence type="ECO:0000259" key="17">
    <source>
        <dbReference type="SMART" id="SM00918"/>
    </source>
</evidence>
<comment type="similarity">
    <text evidence="2">Belongs to the glutamate-gated ion channel (TC 1.A.10.1) family.</text>
</comment>
<keyword evidence="5 15" id="KW-1133">Transmembrane helix</keyword>
<evidence type="ECO:0000256" key="14">
    <source>
        <dbReference type="ARBA" id="ARBA00034100"/>
    </source>
</evidence>
<evidence type="ECO:0000256" key="11">
    <source>
        <dbReference type="ARBA" id="ARBA00023257"/>
    </source>
</evidence>
<keyword evidence="6" id="KW-0770">Synapse</keyword>
<evidence type="ECO:0000256" key="4">
    <source>
        <dbReference type="ARBA" id="ARBA00022692"/>
    </source>
</evidence>
<proteinExistence type="inferred from homology"/>
<organism evidence="18 19">
    <name type="scientific">Dinothrombium tinctorium</name>
    <dbReference type="NCBI Taxonomy" id="1965070"/>
    <lineage>
        <taxon>Eukaryota</taxon>
        <taxon>Metazoa</taxon>
        <taxon>Ecdysozoa</taxon>
        <taxon>Arthropoda</taxon>
        <taxon>Chelicerata</taxon>
        <taxon>Arachnida</taxon>
        <taxon>Acari</taxon>
        <taxon>Acariformes</taxon>
        <taxon>Trombidiformes</taxon>
        <taxon>Prostigmata</taxon>
        <taxon>Anystina</taxon>
        <taxon>Parasitengona</taxon>
        <taxon>Trombidioidea</taxon>
        <taxon>Trombidiidae</taxon>
        <taxon>Dinothrombium</taxon>
    </lineage>
</organism>
<dbReference type="STRING" id="1965070.A0A443QSM6"/>
<keyword evidence="8 15" id="KW-0472">Membrane</keyword>
<dbReference type="InterPro" id="IPR019594">
    <property type="entry name" value="Glu/Gly-bd"/>
</dbReference>
<keyword evidence="3" id="KW-0813">Transport</keyword>
<keyword evidence="10" id="KW-0325">Glycoprotein</keyword>
<evidence type="ECO:0000256" key="1">
    <source>
        <dbReference type="ARBA" id="ARBA00004141"/>
    </source>
</evidence>
<dbReference type="Pfam" id="PF10613">
    <property type="entry name" value="Lig_chan-Glu_bd"/>
    <property type="match status" value="1"/>
</dbReference>
<feature type="non-terminal residue" evidence="18">
    <location>
        <position position="1"/>
    </location>
</feature>
<dbReference type="GO" id="GO:0045211">
    <property type="term" value="C:postsynaptic membrane"/>
    <property type="evidence" value="ECO:0007669"/>
    <property type="project" value="UniProtKB-SubCell"/>
</dbReference>
<evidence type="ECO:0000256" key="9">
    <source>
        <dbReference type="ARBA" id="ARBA00023170"/>
    </source>
</evidence>
<feature type="non-terminal residue" evidence="18">
    <location>
        <position position="629"/>
    </location>
</feature>
<feature type="transmembrane region" description="Helical" evidence="15">
    <location>
        <begin position="569"/>
        <end position="589"/>
    </location>
</feature>
<dbReference type="InterPro" id="IPR015683">
    <property type="entry name" value="Ionotropic_Glu_rcpt"/>
</dbReference>
<evidence type="ECO:0000256" key="15">
    <source>
        <dbReference type="SAM" id="Phobius"/>
    </source>
</evidence>
<evidence type="ECO:0000259" key="16">
    <source>
        <dbReference type="SMART" id="SM00079"/>
    </source>
</evidence>
<reference evidence="18 19" key="1">
    <citation type="journal article" date="2018" name="Gigascience">
        <title>Genomes of trombidid mites reveal novel predicted allergens and laterally-transferred genes associated with secondary metabolism.</title>
        <authorList>
            <person name="Dong X."/>
            <person name="Chaisiri K."/>
            <person name="Xia D."/>
            <person name="Armstrong S.D."/>
            <person name="Fang Y."/>
            <person name="Donnelly M.J."/>
            <person name="Kadowaki T."/>
            <person name="McGarry J.W."/>
            <person name="Darby A.C."/>
            <person name="Makepeace B.L."/>
        </authorList>
    </citation>
    <scope>NUCLEOTIDE SEQUENCE [LARGE SCALE GENOMIC DNA]</scope>
    <source>
        <strain evidence="18">UoL-WK</strain>
    </source>
</reference>
<dbReference type="FunFam" id="3.40.190.10:FF:000087">
    <property type="entry name" value="glutamate receptor 4 isoform X2"/>
    <property type="match status" value="1"/>
</dbReference>
<dbReference type="InterPro" id="IPR001320">
    <property type="entry name" value="Iontro_rcpt_C"/>
</dbReference>
<evidence type="ECO:0000313" key="19">
    <source>
        <dbReference type="Proteomes" id="UP000285301"/>
    </source>
</evidence>
<keyword evidence="13" id="KW-0407">Ion channel</keyword>
<feature type="domain" description="Ionotropic glutamate receptor L-glutamate and glycine-binding" evidence="17">
    <location>
        <begin position="366"/>
        <end position="434"/>
    </location>
</feature>
<accession>A0A443QSM6</accession>
<evidence type="ECO:0000256" key="12">
    <source>
        <dbReference type="ARBA" id="ARBA00023286"/>
    </source>
</evidence>
<dbReference type="EMBL" id="NCKU01004392">
    <property type="protein sequence ID" value="RWS06008.1"/>
    <property type="molecule type" value="Genomic_DNA"/>
</dbReference>
<dbReference type="SMART" id="SM00918">
    <property type="entry name" value="Lig_chan-Glu_bd"/>
    <property type="match status" value="1"/>
</dbReference>
<keyword evidence="12" id="KW-1071">Ligand-gated ion channel</keyword>
<dbReference type="PANTHER" id="PTHR18966">
    <property type="entry name" value="IONOTROPIC GLUTAMATE RECEPTOR"/>
    <property type="match status" value="1"/>
</dbReference>
<comment type="subcellular location">
    <subcellularLocation>
        <location evidence="1">Membrane</location>
        <topology evidence="1">Multi-pass membrane protein</topology>
    </subcellularLocation>
    <subcellularLocation>
        <location evidence="14">Postsynaptic cell membrane</location>
    </subcellularLocation>
</comment>
<dbReference type="AlphaFoldDB" id="A0A443QSM6"/>
<dbReference type="SUPFAM" id="SSF53822">
    <property type="entry name" value="Periplasmic binding protein-like I"/>
    <property type="match status" value="1"/>
</dbReference>
<evidence type="ECO:0000256" key="10">
    <source>
        <dbReference type="ARBA" id="ARBA00023180"/>
    </source>
</evidence>
<evidence type="ECO:0000313" key="18">
    <source>
        <dbReference type="EMBL" id="RWS06008.1"/>
    </source>
</evidence>
<evidence type="ECO:0000256" key="13">
    <source>
        <dbReference type="ARBA" id="ARBA00023303"/>
    </source>
</evidence>
<dbReference type="OrthoDB" id="5984008at2759"/>
<dbReference type="Proteomes" id="UP000285301">
    <property type="component" value="Unassembled WGS sequence"/>
</dbReference>
<dbReference type="Gene3D" id="3.40.50.2300">
    <property type="match status" value="2"/>
</dbReference>
<gene>
    <name evidence="18" type="ORF">B4U79_07792</name>
</gene>
<dbReference type="Gene3D" id="3.40.190.10">
    <property type="entry name" value="Periplasmic binding protein-like II"/>
    <property type="match status" value="1"/>
</dbReference>
<keyword evidence="11" id="KW-0628">Postsynaptic cell membrane</keyword>
<comment type="caution">
    <text evidence="18">The sequence shown here is derived from an EMBL/GenBank/DDBJ whole genome shotgun (WGS) entry which is preliminary data.</text>
</comment>
<evidence type="ECO:0000256" key="5">
    <source>
        <dbReference type="ARBA" id="ARBA00022989"/>
    </source>
</evidence>
<evidence type="ECO:0000256" key="2">
    <source>
        <dbReference type="ARBA" id="ARBA00008685"/>
    </source>
</evidence>
<dbReference type="SUPFAM" id="SSF53850">
    <property type="entry name" value="Periplasmic binding protein-like II"/>
    <property type="match status" value="1"/>
</dbReference>
<evidence type="ECO:0000256" key="6">
    <source>
        <dbReference type="ARBA" id="ARBA00023018"/>
    </source>
</evidence>
<keyword evidence="4 15" id="KW-0812">Transmembrane</keyword>
<name>A0A443QSM6_9ACAR</name>
<dbReference type="SMART" id="SM00079">
    <property type="entry name" value="PBPe"/>
    <property type="match status" value="1"/>
</dbReference>
<evidence type="ECO:0000256" key="3">
    <source>
        <dbReference type="ARBA" id="ARBA00022448"/>
    </source>
</evidence>
<feature type="domain" description="Ionotropic glutamate receptor C-terminal" evidence="16">
    <location>
        <begin position="356"/>
        <end position="543"/>
    </location>
</feature>
<dbReference type="InterPro" id="IPR001828">
    <property type="entry name" value="ANF_lig-bd_rcpt"/>
</dbReference>
<dbReference type="GO" id="GO:0015276">
    <property type="term" value="F:ligand-gated monoatomic ion channel activity"/>
    <property type="evidence" value="ECO:0007669"/>
    <property type="project" value="InterPro"/>
</dbReference>
<protein>
    <submittedName>
        <fullName evidence="18">Glutamate receptor 1-like protein</fullName>
    </submittedName>
</protein>
<keyword evidence="19" id="KW-1185">Reference proteome</keyword>
<dbReference type="InterPro" id="IPR028082">
    <property type="entry name" value="Peripla_BP_I"/>
</dbReference>
<keyword evidence="7" id="KW-0406">Ion transport</keyword>
<dbReference type="FunFam" id="3.40.190.10:FF:000210">
    <property type="entry name" value="Glutamate receptor ionotropic, kainate 1"/>
    <property type="match status" value="1"/>
</dbReference>
<evidence type="ECO:0000256" key="7">
    <source>
        <dbReference type="ARBA" id="ARBA00023065"/>
    </source>
</evidence>
<sequence>CAQLEKGIFALVSPVAGASYETIVSYSNTFQMPFVHPSYSHRSRLRNQSFGLSLKPRYLPAVLEVIKHYKWESVIYLYDNEEGLIKLQNLFSLLHDETFTFQLRAVKHIRSGEEGYLFLRDLEQSDKDSKKYVILECEADVARELITSHVRNIYIERRNFHFFLISLIMDDFWGAKISEFGAVNVTGFRILNRGSAVYRSFMNQWSKLNSSSWPGAGKRQMSVNAALTFDGTMVILKTFERMLRRNPAVFRKNFRRGEVYNNNNTRGIDCKDEVKYWEHGNTIINYLKGTEIEGLTGKLVFDSEGNRKNFSIEVVQTTVNSEAARIAEWSNYTGLKLVPPHYRRIQQNTTDYENKTYIVTSILEEPFLMLKESEDGVTYHGNDRYEGYCKDLADLITNQLKIRYYLKLVNDSKYGGTDTNSPQGWNGMVGELIRHRSKIAVYSRMWEFMNSRPHVFVDSYKEGIRRVRESRGKYAFLMESTQNDYINEKKPCDTMKVGRNLDAKGFGVATPLRSALRVPLNLAVLAFTENGDLTKLENKWWHDRSECKSMDTKESSQSSLTLYNVAGCFYILVAGLVLAMLVAFIEFVWRAKQEAKRNKISLYESMSNSITAAIVGQAVVTTQRRLYSL</sequence>